<sequence>MLGVTVYLLVYLGLGSLWPLRHEEIIAPVLAGSPYSLITGLMTMSMVSRWLTSRVADSAT</sequence>
<keyword evidence="1" id="KW-0812">Transmembrane</keyword>
<name>A0ABT6LCN2_9ACTN</name>
<evidence type="ECO:0000313" key="3">
    <source>
        <dbReference type="Proteomes" id="UP001160499"/>
    </source>
</evidence>
<dbReference type="RefSeq" id="WP_280875130.1">
    <property type="nucleotide sequence ID" value="NZ_JARXVH010000002.1"/>
</dbReference>
<evidence type="ECO:0000256" key="1">
    <source>
        <dbReference type="SAM" id="Phobius"/>
    </source>
</evidence>
<evidence type="ECO:0000313" key="2">
    <source>
        <dbReference type="EMBL" id="MDH6214068.1"/>
    </source>
</evidence>
<accession>A0ABT6LCN2</accession>
<dbReference type="Proteomes" id="UP001160499">
    <property type="component" value="Unassembled WGS sequence"/>
</dbReference>
<reference evidence="2 3" key="1">
    <citation type="submission" date="2023-04" db="EMBL/GenBank/DDBJ databases">
        <title>Forest soil microbial communities from Buena Vista Peninsula, Colon Province, Panama.</title>
        <authorList>
            <person name="Bouskill N."/>
        </authorList>
    </citation>
    <scope>NUCLEOTIDE SEQUENCE [LARGE SCALE GENOMIC DNA]</scope>
    <source>
        <strain evidence="2 3">GGS1</strain>
    </source>
</reference>
<keyword evidence="1" id="KW-1133">Transmembrane helix</keyword>
<proteinExistence type="predicted"/>
<dbReference type="EMBL" id="JARXVH010000002">
    <property type="protein sequence ID" value="MDH6214068.1"/>
    <property type="molecule type" value="Genomic_DNA"/>
</dbReference>
<comment type="caution">
    <text evidence="2">The sequence shown here is derived from an EMBL/GenBank/DDBJ whole genome shotgun (WGS) entry which is preliminary data.</text>
</comment>
<organism evidence="2 3">
    <name type="scientific">Streptomyces pseudovenezuelae</name>
    <dbReference type="NCBI Taxonomy" id="67350"/>
    <lineage>
        <taxon>Bacteria</taxon>
        <taxon>Bacillati</taxon>
        <taxon>Actinomycetota</taxon>
        <taxon>Actinomycetes</taxon>
        <taxon>Kitasatosporales</taxon>
        <taxon>Streptomycetaceae</taxon>
        <taxon>Streptomyces</taxon>
        <taxon>Streptomyces aurantiacus group</taxon>
    </lineage>
</organism>
<feature type="transmembrane region" description="Helical" evidence="1">
    <location>
        <begin position="25"/>
        <end position="44"/>
    </location>
</feature>
<keyword evidence="3" id="KW-1185">Reference proteome</keyword>
<gene>
    <name evidence="2" type="ORF">M2283_001351</name>
</gene>
<keyword evidence="1" id="KW-0472">Membrane</keyword>
<protein>
    <submittedName>
        <fullName evidence="2">Uncharacterized protein</fullName>
    </submittedName>
</protein>